<dbReference type="AntiFam" id="ANF00001">
    <property type="entry name" value="Shadow ORF"/>
</dbReference>
<sequence length="44" mass="5185">MGGVVRFGKFFSIRKTYFLQIKRLILVGTLEKCAFLILLILKFY</sequence>
<accession>A0A0M3TMZ5</accession>
<dbReference type="AlphaFoldDB" id="A0A0M3TMZ5"/>
<reference evidence="2 3" key="1">
    <citation type="journal article" date="2015" name="Genome Announc.">
        <title>Whole-Genome Sequence of Leptospira interrogans Serovar Hardjo Subtype Hardjoprajitno Strain Norma, Isolated from Cattle in a Leptospirosis Outbreak in Brazil.</title>
        <authorList>
            <person name="Cosate M.R."/>
            <person name="Soares S.C."/>
            <person name="Mendes T.A."/>
            <person name="Raittz R.T."/>
            <person name="Moreira E.C."/>
            <person name="Leite R."/>
            <person name="Fernandes G.R."/>
            <person name="Haddad J.P."/>
            <person name="Ortega J.M."/>
        </authorList>
    </citation>
    <scope>NUCLEOTIDE SEQUENCE [LARGE SCALE GENOMIC DNA]</scope>
    <source>
        <strain evidence="2 3">Norma</strain>
    </source>
</reference>
<evidence type="ECO:0000313" key="2">
    <source>
        <dbReference type="EMBL" id="ALE41691.1"/>
    </source>
</evidence>
<evidence type="ECO:0000256" key="1">
    <source>
        <dbReference type="SAM" id="Phobius"/>
    </source>
</evidence>
<keyword evidence="1" id="KW-0812">Transmembrane</keyword>
<proteinExistence type="predicted"/>
<gene>
    <name evidence="2" type="ORF">G436_4562</name>
</gene>
<protein>
    <submittedName>
        <fullName evidence="2">Mobile element protein</fullName>
    </submittedName>
</protein>
<feature type="transmembrane region" description="Helical" evidence="1">
    <location>
        <begin position="21"/>
        <end position="41"/>
    </location>
</feature>
<keyword evidence="1" id="KW-1133">Transmembrane helix</keyword>
<organism evidence="2">
    <name type="scientific">Leptospira interrogans serovar Hardjo str. Norma</name>
    <dbReference type="NCBI Taxonomy" id="1279460"/>
    <lineage>
        <taxon>Bacteria</taxon>
        <taxon>Pseudomonadati</taxon>
        <taxon>Spirochaetota</taxon>
        <taxon>Spirochaetia</taxon>
        <taxon>Leptospirales</taxon>
        <taxon>Leptospiraceae</taxon>
        <taxon>Leptospira</taxon>
    </lineage>
</organism>
<name>A0A0M3TMZ5_LEPIR</name>
<dbReference type="EMBL" id="CP012604">
    <property type="protein sequence ID" value="ALE41691.1"/>
    <property type="molecule type" value="Genomic_DNA"/>
</dbReference>
<keyword evidence="1" id="KW-0472">Membrane</keyword>
<evidence type="ECO:0000313" key="3">
    <source>
        <dbReference type="Proteomes" id="UP000056502"/>
    </source>
</evidence>
<dbReference type="Proteomes" id="UP000056502">
    <property type="component" value="Chromosome II"/>
</dbReference>